<reference evidence="1 2" key="1">
    <citation type="submission" date="2021-06" db="EMBL/GenBank/DDBJ databases">
        <authorList>
            <person name="Palmer J.M."/>
        </authorList>
    </citation>
    <scope>NUCLEOTIDE SEQUENCE [LARGE SCALE GENOMIC DNA]</scope>
    <source>
        <strain evidence="1 2">GA_2019</strain>
        <tissue evidence="1">Muscle</tissue>
    </source>
</reference>
<name>A0ABV0P8S5_9TELE</name>
<protein>
    <submittedName>
        <fullName evidence="1">Uncharacterized protein</fullName>
    </submittedName>
</protein>
<dbReference type="Proteomes" id="UP001476798">
    <property type="component" value="Unassembled WGS sequence"/>
</dbReference>
<gene>
    <name evidence="1" type="ORF">GOODEAATRI_029295</name>
</gene>
<sequence>MIGMIIALHNVSIDDTIVDTLRAIKHRVHMECAEHCTQDFSAVWHNHQGYCCYVFCVTQHSSLRSNEPTITPADVSSLLKISFAHTRCITVTEQTRRQSRQRLRN</sequence>
<dbReference type="EMBL" id="JAHRIO010064255">
    <property type="protein sequence ID" value="MEQ2179838.1"/>
    <property type="molecule type" value="Genomic_DNA"/>
</dbReference>
<accession>A0ABV0P8S5</accession>
<evidence type="ECO:0000313" key="2">
    <source>
        <dbReference type="Proteomes" id="UP001476798"/>
    </source>
</evidence>
<comment type="caution">
    <text evidence="1">The sequence shown here is derived from an EMBL/GenBank/DDBJ whole genome shotgun (WGS) entry which is preliminary data.</text>
</comment>
<keyword evidence="2" id="KW-1185">Reference proteome</keyword>
<proteinExistence type="predicted"/>
<organism evidence="1 2">
    <name type="scientific">Goodea atripinnis</name>
    <dbReference type="NCBI Taxonomy" id="208336"/>
    <lineage>
        <taxon>Eukaryota</taxon>
        <taxon>Metazoa</taxon>
        <taxon>Chordata</taxon>
        <taxon>Craniata</taxon>
        <taxon>Vertebrata</taxon>
        <taxon>Euteleostomi</taxon>
        <taxon>Actinopterygii</taxon>
        <taxon>Neopterygii</taxon>
        <taxon>Teleostei</taxon>
        <taxon>Neoteleostei</taxon>
        <taxon>Acanthomorphata</taxon>
        <taxon>Ovalentaria</taxon>
        <taxon>Atherinomorphae</taxon>
        <taxon>Cyprinodontiformes</taxon>
        <taxon>Goodeidae</taxon>
        <taxon>Goodea</taxon>
    </lineage>
</organism>
<evidence type="ECO:0000313" key="1">
    <source>
        <dbReference type="EMBL" id="MEQ2179838.1"/>
    </source>
</evidence>